<sequence>MRRYDFIIAGGGMAGLSLAYYLNQSVLRNKSILIIDKEEKKTNDRTWCFWERGERNPFEAIVHRKWQVVDFYEPTFSAQLNLGEYWYKMIRGIDFYTYVMNDLLQNENIQFVNQTIHRITNTPQGAFVIAGDEATTYIADYVFDSTYALKLTDPNRHNLLQHFKGWEIETQKPVFDTNRATLMDFRVFQDNDSRFFYILPLSTTRALVEFTLFSDKLLPPEEYVGQLKHYIQHTLGLAEYEIRHEEFGVIPMSDERTPERIGKRIIRIGTAGGYTKASTGYTFVRTQRYTQEIVSNLLTIGKPLKKRSWFRRRHRLYDSILLNVLANHRYPGSEVFARLFRRNEPAQVLAFLDEDTTFREELNIMSTVPLGEFTVAALDVFRKRVLSLI</sequence>
<comment type="caution">
    <text evidence="1">The sequence shown here is derived from an EMBL/GenBank/DDBJ whole genome shotgun (WGS) entry which is preliminary data.</text>
</comment>
<dbReference type="InterPro" id="IPR036188">
    <property type="entry name" value="FAD/NAD-bd_sf"/>
</dbReference>
<dbReference type="EMBL" id="BAABHD010000071">
    <property type="protein sequence ID" value="GAA4462789.1"/>
    <property type="molecule type" value="Genomic_DNA"/>
</dbReference>
<evidence type="ECO:0000313" key="1">
    <source>
        <dbReference type="EMBL" id="GAA4462789.1"/>
    </source>
</evidence>
<dbReference type="RefSeq" id="WP_345246316.1">
    <property type="nucleotide sequence ID" value="NZ_BAABHD010000071.1"/>
</dbReference>
<reference evidence="2" key="1">
    <citation type="journal article" date="2019" name="Int. J. Syst. Evol. Microbiol.">
        <title>The Global Catalogue of Microorganisms (GCM) 10K type strain sequencing project: providing services to taxonomists for standard genome sequencing and annotation.</title>
        <authorList>
            <consortium name="The Broad Institute Genomics Platform"/>
            <consortium name="The Broad Institute Genome Sequencing Center for Infectious Disease"/>
            <person name="Wu L."/>
            <person name="Ma J."/>
        </authorList>
    </citation>
    <scope>NUCLEOTIDE SEQUENCE [LARGE SCALE GENOMIC DNA]</scope>
    <source>
        <strain evidence="2">JCM 17927</strain>
    </source>
</reference>
<keyword evidence="2" id="KW-1185">Reference proteome</keyword>
<accession>A0ABP8NAM4</accession>
<dbReference type="Proteomes" id="UP001501175">
    <property type="component" value="Unassembled WGS sequence"/>
</dbReference>
<dbReference type="Gene3D" id="3.50.50.60">
    <property type="entry name" value="FAD/NAD(P)-binding domain"/>
    <property type="match status" value="1"/>
</dbReference>
<evidence type="ECO:0000313" key="2">
    <source>
        <dbReference type="Proteomes" id="UP001501175"/>
    </source>
</evidence>
<proteinExistence type="predicted"/>
<dbReference type="SUPFAM" id="SSF51905">
    <property type="entry name" value="FAD/NAD(P)-binding domain"/>
    <property type="match status" value="1"/>
</dbReference>
<gene>
    <name evidence="1" type="ORF">GCM10023189_39930</name>
</gene>
<protein>
    <submittedName>
        <fullName evidence="1">Lycopene cyclase family protein</fullName>
    </submittedName>
</protein>
<name>A0ABP8NAM4_9BACT</name>
<organism evidence="1 2">
    <name type="scientific">Nibrella saemangeumensis</name>
    <dbReference type="NCBI Taxonomy" id="1084526"/>
    <lineage>
        <taxon>Bacteria</taxon>
        <taxon>Pseudomonadati</taxon>
        <taxon>Bacteroidota</taxon>
        <taxon>Cytophagia</taxon>
        <taxon>Cytophagales</taxon>
        <taxon>Spirosomataceae</taxon>
        <taxon>Nibrella</taxon>
    </lineage>
</organism>
<dbReference type="Pfam" id="PF05834">
    <property type="entry name" value="Lycopene_cycl"/>
    <property type="match status" value="1"/>
</dbReference>